<sequence length="477" mass="54199">MSEIAAEAWKQWIDSNCTSPCPKCGVKGIKGAIKHVRKCARKGISEMRENKHPFVPCYFHEEPTNCSQPNISRCRDTALKSYLQKLTGIVAELKKSLPEKIRRSQPGTGHREDLEMLLGYLTVAKIGTPITKRQYRLKNREKRPGEFVFCSQKEAEELVTQGPPTMPIVIPPGPMTSEERSEYAEYQKELVQQVGTQDRVDVYDSGANIANGRKTVKMAVQEAIARVNDDKKPPINMLNNPMPPAEVTRDWMAKTFGCDMTDRVAGLAKEEEGLDLTDFMQSMKIRLDSSTGAVTLLHVDKDGVTTVIVCPVGIKLWFISSVRAEEEELRDFARTATCSDDIFVLLVDEGCQFIQPPSTIHAVYTHCRSVQFCYESYDSRTFARSLNQTRVDLELKDNRVANEVSHKDMSGFFRLCMKICEKDMRMNRPRRWSDMKDIEQAMEDLRSKDEESSCGKIYAGRWKRRKSLKEAPAEKTG</sequence>
<accession>A0A9N8WXM7</accession>
<evidence type="ECO:0000313" key="1">
    <source>
        <dbReference type="EMBL" id="CAG2001572.1"/>
    </source>
</evidence>
<dbReference type="EMBL" id="CAJPIJ010000168">
    <property type="protein sequence ID" value="CAG2001572.1"/>
    <property type="molecule type" value="Genomic_DNA"/>
</dbReference>
<evidence type="ECO:0008006" key="3">
    <source>
        <dbReference type="Google" id="ProtNLM"/>
    </source>
</evidence>
<evidence type="ECO:0000313" key="2">
    <source>
        <dbReference type="Proteomes" id="UP000746612"/>
    </source>
</evidence>
<organism evidence="1 2">
    <name type="scientific">Gibberella zeae</name>
    <name type="common">Wheat head blight fungus</name>
    <name type="synonym">Fusarium graminearum</name>
    <dbReference type="NCBI Taxonomy" id="5518"/>
    <lineage>
        <taxon>Eukaryota</taxon>
        <taxon>Fungi</taxon>
        <taxon>Dikarya</taxon>
        <taxon>Ascomycota</taxon>
        <taxon>Pezizomycotina</taxon>
        <taxon>Sordariomycetes</taxon>
        <taxon>Hypocreomycetidae</taxon>
        <taxon>Hypocreales</taxon>
        <taxon>Nectriaceae</taxon>
        <taxon>Fusarium</taxon>
    </lineage>
</organism>
<protein>
    <recommendedName>
        <fullName evidence="3">JmjC domain-containing protein</fullName>
    </recommendedName>
</protein>
<reference evidence="1" key="1">
    <citation type="submission" date="2021-03" db="EMBL/GenBank/DDBJ databases">
        <authorList>
            <person name="Alouane T."/>
            <person name="Langin T."/>
            <person name="Bonhomme L."/>
        </authorList>
    </citation>
    <scope>NUCLEOTIDE SEQUENCE</scope>
    <source>
        <strain evidence="1">MDC_Fg202</strain>
    </source>
</reference>
<comment type="caution">
    <text evidence="1">The sequence shown here is derived from an EMBL/GenBank/DDBJ whole genome shotgun (WGS) entry which is preliminary data.</text>
</comment>
<dbReference type="Proteomes" id="UP000746612">
    <property type="component" value="Unassembled WGS sequence"/>
</dbReference>
<gene>
    <name evidence="1" type="ORF">MDCFG202_LOCUS474776</name>
</gene>
<proteinExistence type="predicted"/>
<dbReference type="AlphaFoldDB" id="A0A9N8WXM7"/>
<name>A0A9N8WXM7_GIBZA</name>